<dbReference type="InterPro" id="IPR052010">
    <property type="entry name" value="Ribosomal_LSU_bL36"/>
</dbReference>
<keyword evidence="2 4" id="KW-0689">Ribosomal protein</keyword>
<dbReference type="EMBL" id="JAULSU010000007">
    <property type="protein sequence ID" value="KAK0611052.1"/>
    <property type="molecule type" value="Genomic_DNA"/>
</dbReference>
<dbReference type="NCBIfam" id="TIGR01022">
    <property type="entry name" value="rpmJ_bact"/>
    <property type="match status" value="1"/>
</dbReference>
<evidence type="ECO:0000313" key="7">
    <source>
        <dbReference type="Proteomes" id="UP001175000"/>
    </source>
</evidence>
<dbReference type="HAMAP" id="MF_00251">
    <property type="entry name" value="Ribosomal_bL36"/>
    <property type="match status" value="1"/>
</dbReference>
<dbReference type="GO" id="GO:1990904">
    <property type="term" value="C:ribonucleoprotein complex"/>
    <property type="evidence" value="ECO:0007669"/>
    <property type="project" value="UniProtKB-KW"/>
</dbReference>
<accession>A0AA39WA28</accession>
<comment type="similarity">
    <text evidence="1 4">Belongs to the bacterial ribosomal protein bL36 family.</text>
</comment>
<evidence type="ECO:0000256" key="4">
    <source>
        <dbReference type="RuleBase" id="RU000570"/>
    </source>
</evidence>
<dbReference type="Pfam" id="PF00444">
    <property type="entry name" value="Ribosomal_L36"/>
    <property type="match status" value="1"/>
</dbReference>
<dbReference type="Proteomes" id="UP001175000">
    <property type="component" value="Unassembled WGS sequence"/>
</dbReference>
<dbReference type="InterPro" id="IPR035977">
    <property type="entry name" value="Ribosomal_bL36_sp"/>
</dbReference>
<dbReference type="PANTHER" id="PTHR18804">
    <property type="entry name" value="RIBOSOMAL PROTEIN"/>
    <property type="match status" value="1"/>
</dbReference>
<dbReference type="PANTHER" id="PTHR18804:SF16">
    <property type="entry name" value="RIBOSOMAL PROTEIN"/>
    <property type="match status" value="1"/>
</dbReference>
<evidence type="ECO:0000256" key="2">
    <source>
        <dbReference type="ARBA" id="ARBA00022980"/>
    </source>
</evidence>
<dbReference type="AlphaFoldDB" id="A0AA39WA28"/>
<evidence type="ECO:0000256" key="1">
    <source>
        <dbReference type="ARBA" id="ARBA00007645"/>
    </source>
</evidence>
<sequence length="120" mass="13424">RTLASSMRALTLAPSSTTQMQSRSPAQQTRSLSQAILSRQHKCNGPCCSRPTLAVRSQIGAQSEVSRVQGQQTRGMKVHSAIRKRCEHCKVVRRKADKRSNGYLYVICSANPRHKQRQGY</sequence>
<dbReference type="GO" id="GO:0006412">
    <property type="term" value="P:translation"/>
    <property type="evidence" value="ECO:0007669"/>
    <property type="project" value="InterPro"/>
</dbReference>
<feature type="non-terminal residue" evidence="6">
    <location>
        <position position="1"/>
    </location>
</feature>
<evidence type="ECO:0000313" key="6">
    <source>
        <dbReference type="EMBL" id="KAK0611052.1"/>
    </source>
</evidence>
<dbReference type="InterPro" id="IPR000473">
    <property type="entry name" value="Ribosomal_bL36"/>
</dbReference>
<keyword evidence="7" id="KW-1185">Reference proteome</keyword>
<organism evidence="6 7">
    <name type="scientific">Immersiella caudata</name>
    <dbReference type="NCBI Taxonomy" id="314043"/>
    <lineage>
        <taxon>Eukaryota</taxon>
        <taxon>Fungi</taxon>
        <taxon>Dikarya</taxon>
        <taxon>Ascomycota</taxon>
        <taxon>Pezizomycotina</taxon>
        <taxon>Sordariomycetes</taxon>
        <taxon>Sordariomycetidae</taxon>
        <taxon>Sordariales</taxon>
        <taxon>Lasiosphaeriaceae</taxon>
        <taxon>Immersiella</taxon>
    </lineage>
</organism>
<dbReference type="SUPFAM" id="SSF57840">
    <property type="entry name" value="Ribosomal protein L36"/>
    <property type="match status" value="1"/>
</dbReference>
<dbReference type="GO" id="GO:0005840">
    <property type="term" value="C:ribosome"/>
    <property type="evidence" value="ECO:0007669"/>
    <property type="project" value="UniProtKB-KW"/>
</dbReference>
<gene>
    <name evidence="6" type="ORF">B0T14DRAFT_392775</name>
</gene>
<evidence type="ECO:0000256" key="3">
    <source>
        <dbReference type="ARBA" id="ARBA00023274"/>
    </source>
</evidence>
<feature type="compositionally biased region" description="Polar residues" evidence="5">
    <location>
        <begin position="13"/>
        <end position="35"/>
    </location>
</feature>
<dbReference type="GO" id="GO:0003735">
    <property type="term" value="F:structural constituent of ribosome"/>
    <property type="evidence" value="ECO:0007669"/>
    <property type="project" value="InterPro"/>
</dbReference>
<protein>
    <recommendedName>
        <fullName evidence="4">Ribosomal protein</fullName>
    </recommendedName>
</protein>
<comment type="caution">
    <text evidence="6">The sequence shown here is derived from an EMBL/GenBank/DDBJ whole genome shotgun (WGS) entry which is preliminary data.</text>
</comment>
<reference evidence="6" key="1">
    <citation type="submission" date="2023-06" db="EMBL/GenBank/DDBJ databases">
        <title>Genome-scale phylogeny and comparative genomics of the fungal order Sordariales.</title>
        <authorList>
            <consortium name="Lawrence Berkeley National Laboratory"/>
            <person name="Hensen N."/>
            <person name="Bonometti L."/>
            <person name="Westerberg I."/>
            <person name="Brannstrom I.O."/>
            <person name="Guillou S."/>
            <person name="Cros-Aarteil S."/>
            <person name="Calhoun S."/>
            <person name="Haridas S."/>
            <person name="Kuo A."/>
            <person name="Mondo S."/>
            <person name="Pangilinan J."/>
            <person name="Riley R."/>
            <person name="Labutti K."/>
            <person name="Andreopoulos B."/>
            <person name="Lipzen A."/>
            <person name="Chen C."/>
            <person name="Yanf M."/>
            <person name="Daum C."/>
            <person name="Ng V."/>
            <person name="Clum A."/>
            <person name="Steindorff A."/>
            <person name="Ohm R."/>
            <person name="Martin F."/>
            <person name="Silar P."/>
            <person name="Natvig D."/>
            <person name="Lalanne C."/>
            <person name="Gautier V."/>
            <person name="Ament-Velasquez S.L."/>
            <person name="Kruys A."/>
            <person name="Hutchinson M.I."/>
            <person name="Powell A.J."/>
            <person name="Barry K."/>
            <person name="Miller A.N."/>
            <person name="Grigoriev I.V."/>
            <person name="Debuchy R."/>
            <person name="Gladieux P."/>
            <person name="Thoren M.H."/>
            <person name="Johannesson H."/>
        </authorList>
    </citation>
    <scope>NUCLEOTIDE SEQUENCE</scope>
    <source>
        <strain evidence="6">CBS 606.72</strain>
    </source>
</reference>
<feature type="non-terminal residue" evidence="6">
    <location>
        <position position="120"/>
    </location>
</feature>
<keyword evidence="3 4" id="KW-0687">Ribonucleoprotein</keyword>
<evidence type="ECO:0000256" key="5">
    <source>
        <dbReference type="SAM" id="MobiDB-lite"/>
    </source>
</evidence>
<proteinExistence type="inferred from homology"/>
<feature type="region of interest" description="Disordered" evidence="5">
    <location>
        <begin position="1"/>
        <end position="35"/>
    </location>
</feature>
<name>A0AA39WA28_9PEZI</name>